<name>A0A943YVK3_9ACTN</name>
<feature type="compositionally biased region" description="Basic and acidic residues" evidence="1">
    <location>
        <begin position="105"/>
        <end position="133"/>
    </location>
</feature>
<dbReference type="InterPro" id="IPR005149">
    <property type="entry name" value="Tscrpt_reg_PadR_N"/>
</dbReference>
<dbReference type="PANTHER" id="PTHR33169:SF14">
    <property type="entry name" value="TRANSCRIPTIONAL REGULATOR RV3488"/>
    <property type="match status" value="1"/>
</dbReference>
<evidence type="ECO:0000256" key="1">
    <source>
        <dbReference type="SAM" id="MobiDB-lite"/>
    </source>
</evidence>
<dbReference type="Proteomes" id="UP000727506">
    <property type="component" value="Unassembled WGS sequence"/>
</dbReference>
<evidence type="ECO:0000313" key="3">
    <source>
        <dbReference type="EMBL" id="MBS6940845.1"/>
    </source>
</evidence>
<dbReference type="EMBL" id="JAGZSV010000073">
    <property type="protein sequence ID" value="MBS6940845.1"/>
    <property type="molecule type" value="Genomic_DNA"/>
</dbReference>
<dbReference type="InterPro" id="IPR036390">
    <property type="entry name" value="WH_DNA-bd_sf"/>
</dbReference>
<feature type="region of interest" description="Disordered" evidence="1">
    <location>
        <begin position="104"/>
        <end position="133"/>
    </location>
</feature>
<proteinExistence type="predicted"/>
<evidence type="ECO:0000313" key="4">
    <source>
        <dbReference type="Proteomes" id="UP000727506"/>
    </source>
</evidence>
<comment type="caution">
    <text evidence="3">The sequence shown here is derived from an EMBL/GenBank/DDBJ whole genome shotgun (WGS) entry which is preliminary data.</text>
</comment>
<sequence>MDAQMKRGFLEACVLATLCRQESYGYQIVKDVPEILGLTESTLYPLLKRLEGSGCIAARSAEHNGRLRKYYRTTGEGRARLGEFLREKDEVVQVYRYIEAASGSRDGDGFEDARRVGGERGMDGIAMKEDSHE</sequence>
<dbReference type="Gene3D" id="1.10.10.10">
    <property type="entry name" value="Winged helix-like DNA-binding domain superfamily/Winged helix DNA-binding domain"/>
    <property type="match status" value="1"/>
</dbReference>
<protein>
    <submittedName>
        <fullName evidence="3">PadR family transcriptional regulator</fullName>
    </submittedName>
</protein>
<evidence type="ECO:0000259" key="2">
    <source>
        <dbReference type="Pfam" id="PF03551"/>
    </source>
</evidence>
<dbReference type="PANTHER" id="PTHR33169">
    <property type="entry name" value="PADR-FAMILY TRANSCRIPTIONAL REGULATOR"/>
    <property type="match status" value="1"/>
</dbReference>
<dbReference type="InterPro" id="IPR052509">
    <property type="entry name" value="Metal_resp_DNA-bind_regulator"/>
</dbReference>
<dbReference type="Pfam" id="PF03551">
    <property type="entry name" value="PadR"/>
    <property type="match status" value="1"/>
</dbReference>
<dbReference type="SUPFAM" id="SSF46785">
    <property type="entry name" value="Winged helix' DNA-binding domain"/>
    <property type="match status" value="1"/>
</dbReference>
<reference evidence="3" key="1">
    <citation type="submission" date="2021-02" db="EMBL/GenBank/DDBJ databases">
        <title>Infant gut strain persistence is associated with maternal origin, phylogeny, and functional potential including surface adhesion and iron acquisition.</title>
        <authorList>
            <person name="Lou Y.C."/>
        </authorList>
    </citation>
    <scope>NUCLEOTIDE SEQUENCE</scope>
    <source>
        <strain evidence="3">L2_039_000G1_dasL2_039_000G1_concoct_11</strain>
    </source>
</reference>
<dbReference type="AlphaFoldDB" id="A0A943YVK3"/>
<gene>
    <name evidence="3" type="ORF">KH142_05085</name>
</gene>
<feature type="domain" description="Transcription regulator PadR N-terminal" evidence="2">
    <location>
        <begin position="14"/>
        <end position="82"/>
    </location>
</feature>
<dbReference type="InterPro" id="IPR036388">
    <property type="entry name" value="WH-like_DNA-bd_sf"/>
</dbReference>
<organism evidence="3 4">
    <name type="scientific">Slackia piriformis</name>
    <dbReference type="NCBI Taxonomy" id="626934"/>
    <lineage>
        <taxon>Bacteria</taxon>
        <taxon>Bacillati</taxon>
        <taxon>Actinomycetota</taxon>
        <taxon>Coriobacteriia</taxon>
        <taxon>Eggerthellales</taxon>
        <taxon>Eggerthellaceae</taxon>
        <taxon>Slackia</taxon>
    </lineage>
</organism>
<accession>A0A943YVK3</accession>